<dbReference type="Gene3D" id="3.10.310.10">
    <property type="entry name" value="Diaminopimelate Epimerase, Chain A, domain 1"/>
    <property type="match status" value="2"/>
</dbReference>
<dbReference type="AlphaFoldDB" id="A0A8H7BT10"/>
<dbReference type="NCBIfam" id="NF033377">
    <property type="entry name" value="OMA_tautomer"/>
    <property type="match status" value="1"/>
</dbReference>
<comment type="similarity">
    <text evidence="1">Belongs to the PrpF family.</text>
</comment>
<dbReference type="InterPro" id="IPR007400">
    <property type="entry name" value="PrpF-like"/>
</dbReference>
<organism evidence="3 4">
    <name type="scientific">Apophysomyces ossiformis</name>
    <dbReference type="NCBI Taxonomy" id="679940"/>
    <lineage>
        <taxon>Eukaryota</taxon>
        <taxon>Fungi</taxon>
        <taxon>Fungi incertae sedis</taxon>
        <taxon>Mucoromycota</taxon>
        <taxon>Mucoromycotina</taxon>
        <taxon>Mucoromycetes</taxon>
        <taxon>Mucorales</taxon>
        <taxon>Mucorineae</taxon>
        <taxon>Mucoraceae</taxon>
        <taxon>Apophysomyces</taxon>
    </lineage>
</organism>
<evidence type="ECO:0000313" key="4">
    <source>
        <dbReference type="Proteomes" id="UP000605846"/>
    </source>
</evidence>
<protein>
    <recommendedName>
        <fullName evidence="5">4-oxalomesaconate tautomerase</fullName>
    </recommendedName>
</protein>
<dbReference type="SUPFAM" id="SSF54506">
    <property type="entry name" value="Diaminopimelate epimerase-like"/>
    <property type="match status" value="2"/>
</dbReference>
<dbReference type="EMBL" id="JABAYA010000066">
    <property type="protein sequence ID" value="KAF7727033.1"/>
    <property type="molecule type" value="Genomic_DNA"/>
</dbReference>
<dbReference type="GO" id="GO:0016853">
    <property type="term" value="F:isomerase activity"/>
    <property type="evidence" value="ECO:0007669"/>
    <property type="project" value="UniProtKB-KW"/>
</dbReference>
<accession>A0A8H7BT10</accession>
<dbReference type="Pfam" id="PF04303">
    <property type="entry name" value="PrpF"/>
    <property type="match status" value="1"/>
</dbReference>
<comment type="caution">
    <text evidence="3">The sequence shown here is derived from an EMBL/GenBank/DDBJ whole genome shotgun (WGS) entry which is preliminary data.</text>
</comment>
<keyword evidence="4" id="KW-1185">Reference proteome</keyword>
<evidence type="ECO:0000313" key="3">
    <source>
        <dbReference type="EMBL" id="KAF7727033.1"/>
    </source>
</evidence>
<proteinExistence type="inferred from homology"/>
<name>A0A8H7BT10_9FUNG</name>
<evidence type="ECO:0000256" key="2">
    <source>
        <dbReference type="ARBA" id="ARBA00023235"/>
    </source>
</evidence>
<dbReference type="Proteomes" id="UP000605846">
    <property type="component" value="Unassembled WGS sequence"/>
</dbReference>
<reference evidence="3" key="1">
    <citation type="submission" date="2020-01" db="EMBL/GenBank/DDBJ databases">
        <title>Genome Sequencing of Three Apophysomyces-Like Fungal Strains Confirms a Novel Fungal Genus in the Mucoromycota with divergent Burkholderia-like Endosymbiotic Bacteria.</title>
        <authorList>
            <person name="Stajich J.E."/>
            <person name="Macias A.M."/>
            <person name="Carter-House D."/>
            <person name="Lovett B."/>
            <person name="Kasson L.R."/>
            <person name="Berry K."/>
            <person name="Grigoriev I."/>
            <person name="Chang Y."/>
            <person name="Spatafora J."/>
            <person name="Kasson M.T."/>
        </authorList>
    </citation>
    <scope>NUCLEOTIDE SEQUENCE</scope>
    <source>
        <strain evidence="3">NRRL A-21654</strain>
    </source>
</reference>
<gene>
    <name evidence="3" type="ORF">EC973_008080</name>
</gene>
<sequence>MSDLYLGSHTARSMTARCTLMRGGTSRGPFFLANDLPSDPYARDKALLDLMGSGHELMIDGLGGGNSLTSKVAIISRSKRPGVDVDYLFAQVGIKNRTVDMQANCGNMMAAVGPFAIERGLVSVSHPETTVRVYNENTNKCTDLVVQTPAGQVQYDGDCAISGVPGTASPIYMHFRDAIGAKTGKMLPTGHVVDVIRHKPVSCLDVGVPVIFLRALDFGLTATESRTELNNNKPLLTEIEAIRREAGFLMGLGNVAGSVLPKVALIGLPTTEEGVVAARYFVPDSCHASFAVTGALCLSSAAVLKGTIVNDIAQPRLKLVGKNHVPMVIEHPSGKIQIETFLDDNANFSHGSIVRTARKIFEGSVFYNVQIPVTQTGKRLSESEAPLDRFLTPTAVAI</sequence>
<evidence type="ECO:0000256" key="1">
    <source>
        <dbReference type="ARBA" id="ARBA00007673"/>
    </source>
</evidence>
<keyword evidence="2" id="KW-0413">Isomerase</keyword>
<dbReference type="InterPro" id="IPR047687">
    <property type="entry name" value="OMA_tautomer-like"/>
</dbReference>
<dbReference type="PANTHER" id="PTHR43709">
    <property type="entry name" value="ACONITATE ISOMERASE-RELATED"/>
    <property type="match status" value="1"/>
</dbReference>
<evidence type="ECO:0008006" key="5">
    <source>
        <dbReference type="Google" id="ProtNLM"/>
    </source>
</evidence>
<dbReference type="OrthoDB" id="10267539at2759"/>
<dbReference type="PANTHER" id="PTHR43709:SF3">
    <property type="entry name" value="ISOMERASE YBHH-RELATED"/>
    <property type="match status" value="1"/>
</dbReference>